<dbReference type="PIRSF" id="PIRSF001438">
    <property type="entry name" value="4pyrrol_synth_OHMeBilane_synth"/>
    <property type="match status" value="1"/>
</dbReference>
<dbReference type="FunFam" id="3.40.190.10:FF:000004">
    <property type="entry name" value="Porphobilinogen deaminase"/>
    <property type="match status" value="1"/>
</dbReference>
<dbReference type="EC" id="2.5.1.61" evidence="8"/>
<dbReference type="Proteomes" id="UP000294562">
    <property type="component" value="Unassembled WGS sequence"/>
</dbReference>
<dbReference type="Gene3D" id="3.40.190.10">
    <property type="entry name" value="Periplasmic binding protein-like II"/>
    <property type="match status" value="2"/>
</dbReference>
<dbReference type="Pfam" id="PF01379">
    <property type="entry name" value="Porphobil_deam"/>
    <property type="match status" value="1"/>
</dbReference>
<dbReference type="OrthoDB" id="9810298at2"/>
<comment type="subunit">
    <text evidence="4 8">Monomer.</text>
</comment>
<accession>A0A4R6AY08</accession>
<comment type="caution">
    <text evidence="11">The sequence shown here is derived from an EMBL/GenBank/DDBJ whole genome shotgun (WGS) entry which is preliminary data.</text>
</comment>
<evidence type="ECO:0000256" key="1">
    <source>
        <dbReference type="ARBA" id="ARBA00002869"/>
    </source>
</evidence>
<dbReference type="GO" id="GO:0005737">
    <property type="term" value="C:cytoplasm"/>
    <property type="evidence" value="ECO:0007669"/>
    <property type="project" value="UniProtKB-UniRule"/>
</dbReference>
<evidence type="ECO:0000256" key="3">
    <source>
        <dbReference type="ARBA" id="ARBA00005638"/>
    </source>
</evidence>
<protein>
    <recommendedName>
        <fullName evidence="8">Porphobilinogen deaminase</fullName>
        <shortName evidence="8">PBG</shortName>
        <ecNumber evidence="8">2.5.1.61</ecNumber>
    </recommendedName>
    <alternativeName>
        <fullName evidence="8">Hydroxymethylbilane synthase</fullName>
        <shortName evidence="8">HMBS</shortName>
    </alternativeName>
    <alternativeName>
        <fullName evidence="8">Pre-uroporphyrinogen synthase</fullName>
    </alternativeName>
</protein>
<keyword evidence="6 8" id="KW-0627">Porphyrin biosynthesis</keyword>
<comment type="pathway">
    <text evidence="2">Porphyrin-containing compound metabolism; protoporphyrin-IX biosynthesis; coproporphyrinogen-III from 5-aminolevulinate: step 2/4.</text>
</comment>
<sequence length="316" mass="34180">MKLDLPTPAQPLRIGTRGSPLALAQAFETRDRLSAAFDLPPEAFEIEVIKTTGDRVLDRPLKEIGGKGLFTREIEDAMLEGRIDIAVHSMKDMPTLQPDGLVLDCYLPREDVRDAFVSHDVAALIDLPQGAVVGSSSLRRRAQLAHRRPDLTLVEFRGNVQTRMKKLEDGVAVATFLAMAGLRRLGMTGVARSAIDPDEMLPAVAQGAIGIERRANDTRSGAMLEAIHDGPTGQRLAAERAYLARLDGSCETPIAGLADLEGGTLHLRGEILRTDGSDAISDRVSGPVEDGAELGRALAMSLLDRAPENFFDWRTS</sequence>
<keyword evidence="12" id="KW-1185">Reference proteome</keyword>
<dbReference type="SUPFAM" id="SSF54782">
    <property type="entry name" value="Porphobilinogen deaminase (hydroxymethylbilane synthase), C-terminal domain"/>
    <property type="match status" value="1"/>
</dbReference>
<feature type="modified residue" description="S-(dipyrrolylmethanemethyl)cysteine" evidence="8">
    <location>
        <position position="250"/>
    </location>
</feature>
<dbReference type="PANTHER" id="PTHR11557:SF0">
    <property type="entry name" value="PORPHOBILINOGEN DEAMINASE"/>
    <property type="match status" value="1"/>
</dbReference>
<feature type="domain" description="Porphobilinogen deaminase C-terminal" evidence="10">
    <location>
        <begin position="236"/>
        <end position="303"/>
    </location>
</feature>
<dbReference type="EMBL" id="SMZO01000026">
    <property type="protein sequence ID" value="TDL86973.1"/>
    <property type="molecule type" value="Genomic_DNA"/>
</dbReference>
<organism evidence="11 12">
    <name type="scientific">Meridianimarinicoccus aquatilis</name>
    <dbReference type="NCBI Taxonomy" id="2552766"/>
    <lineage>
        <taxon>Bacteria</taxon>
        <taxon>Pseudomonadati</taxon>
        <taxon>Pseudomonadota</taxon>
        <taxon>Alphaproteobacteria</taxon>
        <taxon>Rhodobacterales</taxon>
        <taxon>Paracoccaceae</taxon>
        <taxon>Meridianimarinicoccus</taxon>
    </lineage>
</organism>
<dbReference type="NCBIfam" id="TIGR00212">
    <property type="entry name" value="hemC"/>
    <property type="match status" value="1"/>
</dbReference>
<dbReference type="GO" id="GO:0004418">
    <property type="term" value="F:hydroxymethylbilane synthase activity"/>
    <property type="evidence" value="ECO:0007669"/>
    <property type="project" value="UniProtKB-UniRule"/>
</dbReference>
<dbReference type="HAMAP" id="MF_00260">
    <property type="entry name" value="Porphobil_deam"/>
    <property type="match status" value="1"/>
</dbReference>
<keyword evidence="5 8" id="KW-0808">Transferase</keyword>
<dbReference type="InterPro" id="IPR022417">
    <property type="entry name" value="Porphobilin_deaminase_N"/>
</dbReference>
<comment type="catalytic activity">
    <reaction evidence="7 8">
        <text>4 porphobilinogen + H2O = hydroxymethylbilane + 4 NH4(+)</text>
        <dbReference type="Rhea" id="RHEA:13185"/>
        <dbReference type="ChEBI" id="CHEBI:15377"/>
        <dbReference type="ChEBI" id="CHEBI:28938"/>
        <dbReference type="ChEBI" id="CHEBI:57845"/>
        <dbReference type="ChEBI" id="CHEBI:58126"/>
        <dbReference type="EC" id="2.5.1.61"/>
    </reaction>
</comment>
<dbReference type="RefSeq" id="WP_133343207.1">
    <property type="nucleotide sequence ID" value="NZ_SMZO01000026.1"/>
</dbReference>
<dbReference type="InterPro" id="IPR000860">
    <property type="entry name" value="HemC"/>
</dbReference>
<dbReference type="InterPro" id="IPR036803">
    <property type="entry name" value="Porphobilinogen_deaminase_C_sf"/>
</dbReference>
<comment type="function">
    <text evidence="1 8">Tetrapolymerization of the monopyrrole PBG into the hydroxymethylbilane pre-uroporphyrinogen in several discrete steps.</text>
</comment>
<comment type="similarity">
    <text evidence="3 8">Belongs to the HMBS family.</text>
</comment>
<reference evidence="11 12" key="1">
    <citation type="submission" date="2019-03" db="EMBL/GenBank/DDBJ databases">
        <title>Rhodobacteraceae bacterium SM1902, a new member of the family Rhodobacteraceae isolated from Yantai.</title>
        <authorList>
            <person name="Sun Y."/>
        </authorList>
    </citation>
    <scope>NUCLEOTIDE SEQUENCE [LARGE SCALE GENOMIC DNA]</scope>
    <source>
        <strain evidence="11 12">SM1902</strain>
    </source>
</reference>
<evidence type="ECO:0000256" key="7">
    <source>
        <dbReference type="ARBA" id="ARBA00048169"/>
    </source>
</evidence>
<gene>
    <name evidence="8 11" type="primary">hemC</name>
    <name evidence="11" type="ORF">E2L05_12305</name>
</gene>
<dbReference type="PANTHER" id="PTHR11557">
    <property type="entry name" value="PORPHOBILINOGEN DEAMINASE"/>
    <property type="match status" value="1"/>
</dbReference>
<dbReference type="UniPathway" id="UPA00251">
    <property type="reaction ID" value="UER00319"/>
</dbReference>
<evidence type="ECO:0000259" key="9">
    <source>
        <dbReference type="Pfam" id="PF01379"/>
    </source>
</evidence>
<dbReference type="PRINTS" id="PR00151">
    <property type="entry name" value="PORPHBDMNASE"/>
</dbReference>
<proteinExistence type="inferred from homology"/>
<name>A0A4R6AY08_9RHOB</name>
<evidence type="ECO:0000259" key="10">
    <source>
        <dbReference type="Pfam" id="PF03900"/>
    </source>
</evidence>
<dbReference type="Pfam" id="PF03900">
    <property type="entry name" value="Porphobil_deamC"/>
    <property type="match status" value="1"/>
</dbReference>
<evidence type="ECO:0000256" key="8">
    <source>
        <dbReference type="HAMAP-Rule" id="MF_00260"/>
    </source>
</evidence>
<dbReference type="AlphaFoldDB" id="A0A4R6AY08"/>
<dbReference type="Gene3D" id="3.30.160.40">
    <property type="entry name" value="Porphobilinogen deaminase, C-terminal domain"/>
    <property type="match status" value="1"/>
</dbReference>
<evidence type="ECO:0000256" key="2">
    <source>
        <dbReference type="ARBA" id="ARBA00004735"/>
    </source>
</evidence>
<dbReference type="SUPFAM" id="SSF53850">
    <property type="entry name" value="Periplasmic binding protein-like II"/>
    <property type="match status" value="1"/>
</dbReference>
<evidence type="ECO:0000256" key="6">
    <source>
        <dbReference type="ARBA" id="ARBA00023244"/>
    </source>
</evidence>
<comment type="cofactor">
    <cofactor evidence="8">
        <name>dipyrromethane</name>
        <dbReference type="ChEBI" id="CHEBI:60342"/>
    </cofactor>
    <text evidence="8">Binds 1 dipyrromethane group covalently.</text>
</comment>
<evidence type="ECO:0000313" key="12">
    <source>
        <dbReference type="Proteomes" id="UP000294562"/>
    </source>
</evidence>
<dbReference type="InterPro" id="IPR022418">
    <property type="entry name" value="Porphobilinogen_deaminase_C"/>
</dbReference>
<evidence type="ECO:0000256" key="5">
    <source>
        <dbReference type="ARBA" id="ARBA00022679"/>
    </source>
</evidence>
<comment type="miscellaneous">
    <text evidence="8">The porphobilinogen subunits are added to the dipyrromethane group.</text>
</comment>
<feature type="domain" description="Porphobilinogen deaminase N-terminal" evidence="9">
    <location>
        <begin position="12"/>
        <end position="219"/>
    </location>
</feature>
<dbReference type="FunFam" id="3.40.190.10:FF:000005">
    <property type="entry name" value="Porphobilinogen deaminase"/>
    <property type="match status" value="1"/>
</dbReference>
<evidence type="ECO:0000313" key="11">
    <source>
        <dbReference type="EMBL" id="TDL86973.1"/>
    </source>
</evidence>
<evidence type="ECO:0000256" key="4">
    <source>
        <dbReference type="ARBA" id="ARBA00011245"/>
    </source>
</evidence>
<dbReference type="GO" id="GO:0006782">
    <property type="term" value="P:protoporphyrinogen IX biosynthetic process"/>
    <property type="evidence" value="ECO:0007669"/>
    <property type="project" value="UniProtKB-UniRule"/>
</dbReference>